<gene>
    <name evidence="17" type="ORF">GE061_002873</name>
</gene>
<dbReference type="SUPFAM" id="SSF53187">
    <property type="entry name" value="Zn-dependent exopeptidases"/>
    <property type="match status" value="1"/>
</dbReference>
<dbReference type="Gene3D" id="3.40.220.10">
    <property type="entry name" value="Leucine Aminopeptidase, subunit E, domain 1"/>
    <property type="match status" value="1"/>
</dbReference>
<dbReference type="GO" id="GO:0070006">
    <property type="term" value="F:metalloaminopeptidase activity"/>
    <property type="evidence" value="ECO:0007669"/>
    <property type="project" value="InterPro"/>
</dbReference>
<evidence type="ECO:0000313" key="17">
    <source>
        <dbReference type="EMBL" id="KAF6204531.1"/>
    </source>
</evidence>
<dbReference type="InterPro" id="IPR011356">
    <property type="entry name" value="Leucine_aapep/pepB"/>
</dbReference>
<dbReference type="EMBL" id="WIXP02000010">
    <property type="protein sequence ID" value="KAF6204531.1"/>
    <property type="molecule type" value="Genomic_DNA"/>
</dbReference>
<evidence type="ECO:0000256" key="4">
    <source>
        <dbReference type="ARBA" id="ARBA00022670"/>
    </source>
</evidence>
<dbReference type="Gene3D" id="3.40.630.10">
    <property type="entry name" value="Zn peptidases"/>
    <property type="match status" value="1"/>
</dbReference>
<evidence type="ECO:0000256" key="5">
    <source>
        <dbReference type="ARBA" id="ARBA00022801"/>
    </source>
</evidence>
<keyword evidence="4" id="KW-0645">Protease</keyword>
<dbReference type="GO" id="GO:0005737">
    <property type="term" value="C:cytoplasm"/>
    <property type="evidence" value="ECO:0007669"/>
    <property type="project" value="InterPro"/>
</dbReference>
<dbReference type="PANTHER" id="PTHR11963:SF25">
    <property type="entry name" value="CYTOSOL AMINOPEPTIDASE"/>
    <property type="match status" value="1"/>
</dbReference>
<evidence type="ECO:0000259" key="16">
    <source>
        <dbReference type="Pfam" id="PF02789"/>
    </source>
</evidence>
<dbReference type="Pfam" id="PF00883">
    <property type="entry name" value="Peptidase_M17"/>
    <property type="match status" value="1"/>
</dbReference>
<evidence type="ECO:0000256" key="2">
    <source>
        <dbReference type="ARBA" id="ARBA00014190"/>
    </source>
</evidence>
<keyword evidence="18" id="KW-1185">Reference proteome</keyword>
<keyword evidence="3" id="KW-0031">Aminopeptidase</keyword>
<comment type="caution">
    <text evidence="17">The sequence shown here is derived from an EMBL/GenBank/DDBJ whole genome shotgun (WGS) entry which is preliminary data.</text>
</comment>
<evidence type="ECO:0000259" key="15">
    <source>
        <dbReference type="Pfam" id="PF00883"/>
    </source>
</evidence>
<dbReference type="CDD" id="cd00433">
    <property type="entry name" value="Peptidase_M17"/>
    <property type="match status" value="1"/>
</dbReference>
<comment type="catalytic activity">
    <reaction evidence="14">
        <text>L-cysteinylglycine + H2O = L-cysteine + glycine</text>
        <dbReference type="Rhea" id="RHEA:28783"/>
        <dbReference type="ChEBI" id="CHEBI:15377"/>
        <dbReference type="ChEBI" id="CHEBI:35235"/>
        <dbReference type="ChEBI" id="CHEBI:57305"/>
        <dbReference type="ChEBI" id="CHEBI:61694"/>
    </reaction>
    <physiologicalReaction direction="left-to-right" evidence="14">
        <dbReference type="Rhea" id="RHEA:28784"/>
    </physiologicalReaction>
</comment>
<keyword evidence="5" id="KW-0378">Hydrolase</keyword>
<dbReference type="PRINTS" id="PR00481">
    <property type="entry name" value="LAMNOPPTDASE"/>
</dbReference>
<name>A0A8S9X870_APOLU</name>
<evidence type="ECO:0000256" key="1">
    <source>
        <dbReference type="ARBA" id="ARBA00009528"/>
    </source>
</evidence>
<comment type="catalytic activity">
    <reaction evidence="13">
        <text>S-benzyl-L-cysteinylglycine + H2O = S-benzyl-L-cysteine + glycine</text>
        <dbReference type="Rhea" id="RHEA:62568"/>
        <dbReference type="ChEBI" id="CHEBI:15377"/>
        <dbReference type="ChEBI" id="CHEBI:57305"/>
        <dbReference type="ChEBI" id="CHEBI:145802"/>
        <dbReference type="ChEBI" id="CHEBI:145803"/>
    </reaction>
    <physiologicalReaction direction="left-to-right" evidence="13">
        <dbReference type="Rhea" id="RHEA:62569"/>
    </physiologicalReaction>
</comment>
<dbReference type="OrthoDB" id="412814at2759"/>
<accession>A0A8S9X870</accession>
<dbReference type="InterPro" id="IPR000819">
    <property type="entry name" value="Peptidase_M17_C"/>
</dbReference>
<evidence type="ECO:0000256" key="10">
    <source>
        <dbReference type="ARBA" id="ARBA00030997"/>
    </source>
</evidence>
<evidence type="ECO:0000256" key="6">
    <source>
        <dbReference type="ARBA" id="ARBA00023511"/>
    </source>
</evidence>
<proteinExistence type="inferred from homology"/>
<evidence type="ECO:0000256" key="7">
    <source>
        <dbReference type="ARBA" id="ARBA00023625"/>
    </source>
</evidence>
<organism evidence="17 18">
    <name type="scientific">Apolygus lucorum</name>
    <name type="common">Small green plant bug</name>
    <name type="synonym">Lygocoris lucorum</name>
    <dbReference type="NCBI Taxonomy" id="248454"/>
    <lineage>
        <taxon>Eukaryota</taxon>
        <taxon>Metazoa</taxon>
        <taxon>Ecdysozoa</taxon>
        <taxon>Arthropoda</taxon>
        <taxon>Hexapoda</taxon>
        <taxon>Insecta</taxon>
        <taxon>Pterygota</taxon>
        <taxon>Neoptera</taxon>
        <taxon>Paraneoptera</taxon>
        <taxon>Hemiptera</taxon>
        <taxon>Heteroptera</taxon>
        <taxon>Panheteroptera</taxon>
        <taxon>Cimicomorpha</taxon>
        <taxon>Miridae</taxon>
        <taxon>Mirini</taxon>
        <taxon>Apolygus</taxon>
    </lineage>
</organism>
<dbReference type="Pfam" id="PF02789">
    <property type="entry name" value="Peptidase_M17_N"/>
    <property type="match status" value="1"/>
</dbReference>
<comment type="function">
    <text evidence="12">Cytosolic metallopeptidase that catalyzes the removal of unsubstituted N-terminal hydrophobic amino acids from various peptides. The presence of Zn(2+) ions is essential for the peptidase activity, and the association with other cofactors can modulate the substrate spectificity of the enzyme. For instance, in the presence of Mn(2+), it displays a specific Cys-Gly hydrolyzing activity of Cys-Gly-S-conjugates. Involved in the metabolism of glutathione and in the degradation of glutathione S-conjugates, which may play a role in the control of the cell redox status.</text>
</comment>
<evidence type="ECO:0000313" key="18">
    <source>
        <dbReference type="Proteomes" id="UP000466442"/>
    </source>
</evidence>
<dbReference type="Proteomes" id="UP000466442">
    <property type="component" value="Unassembled WGS sequence"/>
</dbReference>
<evidence type="ECO:0000256" key="13">
    <source>
        <dbReference type="ARBA" id="ARBA00047881"/>
    </source>
</evidence>
<protein>
    <recommendedName>
        <fullName evidence="2">Cytosol aminopeptidase</fullName>
        <ecNumber evidence="7">3.4.13.23</ecNumber>
    </recommendedName>
    <alternativeName>
        <fullName evidence="10">Cysteinylglycine-S-conjugate dipeptidase</fullName>
    </alternativeName>
    <alternativeName>
        <fullName evidence="11">Leucine aminopeptidase 3</fullName>
    </alternativeName>
    <alternativeName>
        <fullName evidence="9">Proline aminopeptidase</fullName>
    </alternativeName>
    <alternativeName>
        <fullName evidence="8">Prolyl aminopeptidase</fullName>
    </alternativeName>
</protein>
<evidence type="ECO:0000256" key="12">
    <source>
        <dbReference type="ARBA" id="ARBA00045966"/>
    </source>
</evidence>
<comment type="catalytic activity">
    <reaction evidence="6">
        <text>an S-substituted L-cysteinylglycine + H2O = an S-substituted L-cysteine + glycine</text>
        <dbReference type="Rhea" id="RHEA:60444"/>
        <dbReference type="ChEBI" id="CHEBI:15377"/>
        <dbReference type="ChEBI" id="CHEBI:57305"/>
        <dbReference type="ChEBI" id="CHEBI:58717"/>
        <dbReference type="ChEBI" id="CHEBI:143103"/>
        <dbReference type="EC" id="3.4.13.23"/>
    </reaction>
    <physiologicalReaction direction="left-to-right" evidence="6">
        <dbReference type="Rhea" id="RHEA:60445"/>
    </physiologicalReaction>
</comment>
<dbReference type="EC" id="3.4.13.23" evidence="7"/>
<dbReference type="GO" id="GO:0030145">
    <property type="term" value="F:manganese ion binding"/>
    <property type="evidence" value="ECO:0007669"/>
    <property type="project" value="InterPro"/>
</dbReference>
<dbReference type="InterPro" id="IPR008283">
    <property type="entry name" value="Peptidase_M17_N"/>
</dbReference>
<dbReference type="GO" id="GO:0006508">
    <property type="term" value="P:proteolysis"/>
    <property type="evidence" value="ECO:0007669"/>
    <property type="project" value="UniProtKB-KW"/>
</dbReference>
<comment type="similarity">
    <text evidence="1">Belongs to the peptidase M17 family.</text>
</comment>
<evidence type="ECO:0000256" key="11">
    <source>
        <dbReference type="ARBA" id="ARBA00031564"/>
    </source>
</evidence>
<dbReference type="SUPFAM" id="SSF52949">
    <property type="entry name" value="Macro domain-like"/>
    <property type="match status" value="1"/>
</dbReference>
<reference evidence="17" key="1">
    <citation type="journal article" date="2021" name="Mol. Ecol. Resour.">
        <title>Apolygus lucorum genome provides insights into omnivorousness and mesophyll feeding.</title>
        <authorList>
            <person name="Liu Y."/>
            <person name="Liu H."/>
            <person name="Wang H."/>
            <person name="Huang T."/>
            <person name="Liu B."/>
            <person name="Yang B."/>
            <person name="Yin L."/>
            <person name="Li B."/>
            <person name="Zhang Y."/>
            <person name="Zhang S."/>
            <person name="Jiang F."/>
            <person name="Zhang X."/>
            <person name="Ren Y."/>
            <person name="Wang B."/>
            <person name="Wang S."/>
            <person name="Lu Y."/>
            <person name="Wu K."/>
            <person name="Fan W."/>
            <person name="Wang G."/>
        </authorList>
    </citation>
    <scope>NUCLEOTIDE SEQUENCE</scope>
    <source>
        <strain evidence="17">12Hb</strain>
    </source>
</reference>
<evidence type="ECO:0000256" key="3">
    <source>
        <dbReference type="ARBA" id="ARBA00022438"/>
    </source>
</evidence>
<dbReference type="PANTHER" id="PTHR11963">
    <property type="entry name" value="LEUCINE AMINOPEPTIDASE-RELATED"/>
    <property type="match status" value="1"/>
</dbReference>
<dbReference type="AlphaFoldDB" id="A0A8S9X870"/>
<dbReference type="InterPro" id="IPR043472">
    <property type="entry name" value="Macro_dom-like"/>
</dbReference>
<evidence type="ECO:0000256" key="8">
    <source>
        <dbReference type="ARBA" id="ARBA00029605"/>
    </source>
</evidence>
<feature type="domain" description="Peptidase M17 leucyl aminopeptidase N-terminal" evidence="16">
    <location>
        <begin position="50"/>
        <end position="171"/>
    </location>
</feature>
<evidence type="ECO:0000256" key="9">
    <source>
        <dbReference type="ARBA" id="ARBA00030930"/>
    </source>
</evidence>
<feature type="domain" description="Cytosol aminopeptidase" evidence="15">
    <location>
        <begin position="202"/>
        <end position="510"/>
    </location>
</feature>
<sequence>MSLCKSKFGAFSKNLLAKYTVCPQNRVRCGTTEVVGLVLGAYLADNDPTSDVTLTKSAKAFDDRVNGRLCEMIYASGQPPKKGEIRTFYGLDKSFNAVAVIGMGDECVSYDKREMMDEAKELIRCTAGLGVRTLQDNNRMDIVFVESFGHAESAAEGAAMAAWVYQDLKSDDSQMKIPKLELYLDCNYTAWQIGLQKAAAQNLTRQLTETPANRLTPLAFAQMAVDVLGKSNINVDVKMKRWAEMKGLGAFLAASRGPNTKTNPQHIDSVLIGKGVTFDSGGLCLKESKDLKFGKTNMCGAAMAVAVLRAVSALQLPLNVRCILPLFENLPSACAYHPGDIITTTNGKTVVVENTDFDGRLSLVDAIAYACHYDPRFIVDVGVMNKECGEALGQAATVAFSNSDSLFEQMRAAGEHTGDRLWRFPLWEYYTLEASYTTDMQSVTKSETADATNPNESYGAPCTCAAFLHEFVPPGKHWIHLDTCGVARSDGTTWQYLRRGSSGRPTRTLVEFFASLACHRK</sequence>
<evidence type="ECO:0000256" key="14">
    <source>
        <dbReference type="ARBA" id="ARBA00049107"/>
    </source>
</evidence>